<evidence type="ECO:0000259" key="8">
    <source>
        <dbReference type="Pfam" id="PF02366"/>
    </source>
</evidence>
<evidence type="ECO:0000256" key="6">
    <source>
        <dbReference type="ARBA" id="ARBA00023136"/>
    </source>
</evidence>
<keyword evidence="5 7" id="KW-1133">Transmembrane helix</keyword>
<name>A0A3N1CSM2_9ACTN</name>
<dbReference type="Pfam" id="PF02366">
    <property type="entry name" value="PMT"/>
    <property type="match status" value="1"/>
</dbReference>
<feature type="transmembrane region" description="Helical" evidence="7">
    <location>
        <begin position="63"/>
        <end position="81"/>
    </location>
</feature>
<feature type="transmembrane region" description="Helical" evidence="7">
    <location>
        <begin position="415"/>
        <end position="433"/>
    </location>
</feature>
<dbReference type="EMBL" id="RJKE01000001">
    <property type="protein sequence ID" value="ROO83678.1"/>
    <property type="molecule type" value="Genomic_DNA"/>
</dbReference>
<evidence type="ECO:0000256" key="3">
    <source>
        <dbReference type="ARBA" id="ARBA00022679"/>
    </source>
</evidence>
<dbReference type="AlphaFoldDB" id="A0A3N1CSM2"/>
<keyword evidence="2" id="KW-0328">Glycosyltransferase</keyword>
<organism evidence="9 10">
    <name type="scientific">Actinocorallia herbida</name>
    <dbReference type="NCBI Taxonomy" id="58109"/>
    <lineage>
        <taxon>Bacteria</taxon>
        <taxon>Bacillati</taxon>
        <taxon>Actinomycetota</taxon>
        <taxon>Actinomycetes</taxon>
        <taxon>Streptosporangiales</taxon>
        <taxon>Thermomonosporaceae</taxon>
        <taxon>Actinocorallia</taxon>
    </lineage>
</organism>
<gene>
    <name evidence="9" type="ORF">EDD29_1185</name>
</gene>
<feature type="transmembrane region" description="Helical" evidence="7">
    <location>
        <begin position="189"/>
        <end position="208"/>
    </location>
</feature>
<feature type="transmembrane region" description="Helical" evidence="7">
    <location>
        <begin position="440"/>
        <end position="459"/>
    </location>
</feature>
<evidence type="ECO:0000256" key="1">
    <source>
        <dbReference type="ARBA" id="ARBA00004127"/>
    </source>
</evidence>
<feature type="transmembrane region" description="Helical" evidence="7">
    <location>
        <begin position="37"/>
        <end position="57"/>
    </location>
</feature>
<dbReference type="GO" id="GO:0006493">
    <property type="term" value="P:protein O-linked glycosylation"/>
    <property type="evidence" value="ECO:0007669"/>
    <property type="project" value="InterPro"/>
</dbReference>
<feature type="transmembrane region" description="Helical" evidence="7">
    <location>
        <begin position="295"/>
        <end position="314"/>
    </location>
</feature>
<dbReference type="GO" id="GO:0012505">
    <property type="term" value="C:endomembrane system"/>
    <property type="evidence" value="ECO:0007669"/>
    <property type="project" value="UniProtKB-SubCell"/>
</dbReference>
<reference evidence="9 10" key="1">
    <citation type="submission" date="2018-11" db="EMBL/GenBank/DDBJ databases">
        <title>Sequencing the genomes of 1000 actinobacteria strains.</title>
        <authorList>
            <person name="Klenk H.-P."/>
        </authorList>
    </citation>
    <scope>NUCLEOTIDE SEQUENCE [LARGE SCALE GENOMIC DNA]</scope>
    <source>
        <strain evidence="9 10">DSM 44254</strain>
    </source>
</reference>
<evidence type="ECO:0000313" key="10">
    <source>
        <dbReference type="Proteomes" id="UP000272400"/>
    </source>
</evidence>
<keyword evidence="10" id="KW-1185">Reference proteome</keyword>
<keyword evidence="3" id="KW-0808">Transferase</keyword>
<protein>
    <recommendedName>
        <fullName evidence="8">ArnT-like N-terminal domain-containing protein</fullName>
    </recommendedName>
</protein>
<feature type="domain" description="ArnT-like N-terminal" evidence="8">
    <location>
        <begin position="199"/>
        <end position="344"/>
    </location>
</feature>
<feature type="transmembrane region" description="Helical" evidence="7">
    <location>
        <begin position="6"/>
        <end position="25"/>
    </location>
</feature>
<dbReference type="InterPro" id="IPR003342">
    <property type="entry name" value="ArnT-like_N"/>
</dbReference>
<dbReference type="Proteomes" id="UP000272400">
    <property type="component" value="Unassembled WGS sequence"/>
</dbReference>
<proteinExistence type="predicted"/>
<sequence>MVPAAALLLTATFGVLAGAFGLTVWTRPTRASDAIIAFWVFTLGAIMLLTVVVGAIIRLYQPVPLTLGAWVFGGLGMFAGLREARRHPHMFRRRALLWLRRAFTGWGPHGIVFALMLLTAFVYGLRAWLGVRLPASDWDGLMYHLVAPSAWVQAGEVGRATEVIWADAYPMGVESLAGWPMVFLGFPDYGILYLLPGYLLAGVALVALARRLGLKRAPALLVGTAFLLTPSVFAQANTYYVDVQSAAFGLAALAVLASMRGAAELSGRPTETVTRSMLVLGFALGAATATKSSNLAVMGVAGCAAIVAVAYLSGRHRLGLWPYFRAAPALIVPIAVIGGYWYLRTWLHYDNPFYPVTMLGFEGLGSVEDVVMNTNVPLELRAMSLPEQLWASWSQPFTDLVTTQVYDVRLGGLGIAWMTFVLPVSVLGILLWIKNSWRKAGVGSLLLLGIAATYGPSLAPWWGRYVLLGYGCLLIFAVYFTARLAEGRSFARVSSAGLRFVLAASVALAVFTGHRHVPITTGDPADKEMFDRTGGLPLERALALTVAPDRAKRVWPWTEFGALDSLPNGTVIAVARGNLQSLLQPLRGTWMQRDLVVVEPPPDVPTLIRELREVHADHVLLDRSEVWDAVRDKLADDPSFTFVTDLGGVAPRYNPPPNGKLFRLEADPDTRR</sequence>
<keyword evidence="6 7" id="KW-0472">Membrane</keyword>
<feature type="transmembrane region" description="Helical" evidence="7">
    <location>
        <begin position="496"/>
        <end position="514"/>
    </location>
</feature>
<dbReference type="GO" id="GO:0000030">
    <property type="term" value="F:mannosyltransferase activity"/>
    <property type="evidence" value="ECO:0007669"/>
    <property type="project" value="InterPro"/>
</dbReference>
<evidence type="ECO:0000256" key="2">
    <source>
        <dbReference type="ARBA" id="ARBA00022676"/>
    </source>
</evidence>
<keyword evidence="4 7" id="KW-0812">Transmembrane</keyword>
<accession>A0A3N1CSM2</accession>
<dbReference type="GO" id="GO:0016020">
    <property type="term" value="C:membrane"/>
    <property type="evidence" value="ECO:0007669"/>
    <property type="project" value="InterPro"/>
</dbReference>
<evidence type="ECO:0000256" key="7">
    <source>
        <dbReference type="SAM" id="Phobius"/>
    </source>
</evidence>
<evidence type="ECO:0000313" key="9">
    <source>
        <dbReference type="EMBL" id="ROO83678.1"/>
    </source>
</evidence>
<comment type="caution">
    <text evidence="9">The sequence shown here is derived from an EMBL/GenBank/DDBJ whole genome shotgun (WGS) entry which is preliminary data.</text>
</comment>
<comment type="subcellular location">
    <subcellularLocation>
        <location evidence="1">Endomembrane system</location>
        <topology evidence="1">Multi-pass membrane protein</topology>
    </subcellularLocation>
</comment>
<feature type="transmembrane region" description="Helical" evidence="7">
    <location>
        <begin position="220"/>
        <end position="240"/>
    </location>
</feature>
<evidence type="ECO:0000256" key="4">
    <source>
        <dbReference type="ARBA" id="ARBA00022692"/>
    </source>
</evidence>
<feature type="transmembrane region" description="Helical" evidence="7">
    <location>
        <begin position="326"/>
        <end position="343"/>
    </location>
</feature>
<evidence type="ECO:0000256" key="5">
    <source>
        <dbReference type="ARBA" id="ARBA00022989"/>
    </source>
</evidence>
<feature type="transmembrane region" description="Helical" evidence="7">
    <location>
        <begin position="465"/>
        <end position="484"/>
    </location>
</feature>
<feature type="transmembrane region" description="Helical" evidence="7">
    <location>
        <begin position="102"/>
        <end position="125"/>
    </location>
</feature>